<dbReference type="EMBL" id="SPPV01000038">
    <property type="protein sequence ID" value="TFU47238.1"/>
    <property type="molecule type" value="Genomic_DNA"/>
</dbReference>
<dbReference type="Proteomes" id="UP000298073">
    <property type="component" value="Unassembled WGS sequence"/>
</dbReference>
<comment type="caution">
    <text evidence="1">The sequence shown here is derived from an EMBL/GenBank/DDBJ whole genome shotgun (WGS) entry which is preliminary data.</text>
</comment>
<organism evidence="1 2">
    <name type="scientific">Bacteroides acidifaciens</name>
    <dbReference type="NCBI Taxonomy" id="85831"/>
    <lineage>
        <taxon>Bacteria</taxon>
        <taxon>Pseudomonadati</taxon>
        <taxon>Bacteroidota</taxon>
        <taxon>Bacteroidia</taxon>
        <taxon>Bacteroidales</taxon>
        <taxon>Bacteroidaceae</taxon>
        <taxon>Bacteroides</taxon>
    </lineage>
</organism>
<gene>
    <name evidence="1" type="ORF">E4T97_15420</name>
</gene>
<accession>A0A7K3MP56</accession>
<evidence type="ECO:0000313" key="1">
    <source>
        <dbReference type="EMBL" id="TFU47238.1"/>
    </source>
</evidence>
<evidence type="ECO:0000313" key="2">
    <source>
        <dbReference type="Proteomes" id="UP000298073"/>
    </source>
</evidence>
<name>A0A7K3MP56_9BACE</name>
<protein>
    <submittedName>
        <fullName evidence="1">Uncharacterized protein</fullName>
    </submittedName>
</protein>
<reference evidence="1 2" key="1">
    <citation type="submission" date="2019-03" db="EMBL/GenBank/DDBJ databases">
        <title>Diversity of the mouse oral microbiome.</title>
        <authorList>
            <person name="Joseph S."/>
            <person name="Aduse-Opoku J."/>
            <person name="Curtis M."/>
            <person name="Wade W."/>
            <person name="Hashim A."/>
        </authorList>
    </citation>
    <scope>NUCLEOTIDE SEQUENCE [LARGE SCALE GENOMIC DNA]</scope>
    <source>
        <strain evidence="1 2">P2318</strain>
    </source>
</reference>
<proteinExistence type="predicted"/>
<sequence>MEDIKPIDKFTLDKYVKEEDDLLEYVKLVAMEFCPDVYEGTYILETQALDIFKNRYNRKFIENKFSYADYKKEDSIQKALQGIGIDINKFWYLVLFVFDYSNGSCLEGLKLYDSPKEELEKFINIVASTCKEDKGINKISGISFNKSLTLTLKGGKHPLVITNPNTIFYIACLLEDGLESIEQDSIMSREIVSLYKTKELYTARIYLFAKMILYFFETNPEFNNQRAPKGSGMNFSKLLLIS</sequence>
<dbReference type="RefSeq" id="WP_135038784.1">
    <property type="nucleotide sequence ID" value="NZ_CABIXU010000005.1"/>
</dbReference>
<dbReference type="OrthoDB" id="1024051at2"/>
<dbReference type="AlphaFoldDB" id="A0A7K3MP56"/>